<dbReference type="RefSeq" id="WP_203005202.1">
    <property type="nucleotide sequence ID" value="NZ_JADWYU010000193.1"/>
</dbReference>
<feature type="transmembrane region" description="Helical" evidence="1">
    <location>
        <begin position="93"/>
        <end position="112"/>
    </location>
</feature>
<protein>
    <submittedName>
        <fullName evidence="2">ABC transporter permease</fullName>
    </submittedName>
</protein>
<name>A0A937RFD5_9ACTN</name>
<feature type="transmembrane region" description="Helical" evidence="1">
    <location>
        <begin position="208"/>
        <end position="226"/>
    </location>
</feature>
<proteinExistence type="predicted"/>
<gene>
    <name evidence="2" type="ORF">I7412_17875</name>
</gene>
<evidence type="ECO:0000313" key="2">
    <source>
        <dbReference type="EMBL" id="MBL7628992.1"/>
    </source>
</evidence>
<feature type="transmembrane region" description="Helical" evidence="1">
    <location>
        <begin position="258"/>
        <end position="284"/>
    </location>
</feature>
<evidence type="ECO:0000256" key="1">
    <source>
        <dbReference type="SAM" id="Phobius"/>
    </source>
</evidence>
<feature type="transmembrane region" description="Helical" evidence="1">
    <location>
        <begin position="53"/>
        <end position="73"/>
    </location>
</feature>
<keyword evidence="1" id="KW-0812">Transmembrane</keyword>
<reference evidence="2" key="1">
    <citation type="submission" date="2020-12" db="EMBL/GenBank/DDBJ databases">
        <title>Genomic characterization of non-nitrogen-fixing Frankia strains.</title>
        <authorList>
            <person name="Carlos-Shanley C."/>
            <person name="Guerra T."/>
            <person name="Hahn D."/>
        </authorList>
    </citation>
    <scope>NUCLEOTIDE SEQUENCE</scope>
    <source>
        <strain evidence="2">CN6</strain>
    </source>
</reference>
<dbReference type="Proteomes" id="UP000604475">
    <property type="component" value="Unassembled WGS sequence"/>
</dbReference>
<sequence>MTTGAPPPATTPAAGLVAVPGRPPAPFHAAARVTFPRLLHCEWTKLITLRSTVWTALTTVVVTLGFGLLVAAVTVDTWEGDGGTTEPVLNTHVGLYVAQVAVGVLGVLFISGEYSTGMIRTSLVLAPRRLWMLSAKAAVLGAVTFALGLVTSLLTFLVCQEILDDVGIGASLTDPGVARAVFGAAFFVMSVALLGLGLGTLLRSTGGAIATLLGLLFVAPVVLAFLREPLPDGWMALASLTPDGAAASLMLLDAESDLLSPLAAFLDLLAWNVLALGTGALALVQRDA</sequence>
<accession>A0A937RFD5</accession>
<dbReference type="EMBL" id="JAEACQ010000201">
    <property type="protein sequence ID" value="MBL7628992.1"/>
    <property type="molecule type" value="Genomic_DNA"/>
</dbReference>
<keyword evidence="3" id="KW-1185">Reference proteome</keyword>
<keyword evidence="1" id="KW-0472">Membrane</keyword>
<dbReference type="AlphaFoldDB" id="A0A937RFD5"/>
<evidence type="ECO:0000313" key="3">
    <source>
        <dbReference type="Proteomes" id="UP000604475"/>
    </source>
</evidence>
<comment type="caution">
    <text evidence="2">The sequence shown here is derived from an EMBL/GenBank/DDBJ whole genome shotgun (WGS) entry which is preliminary data.</text>
</comment>
<feature type="transmembrane region" description="Helical" evidence="1">
    <location>
        <begin position="133"/>
        <end position="157"/>
    </location>
</feature>
<organism evidence="2 3">
    <name type="scientific">Frankia nepalensis</name>
    <dbReference type="NCBI Taxonomy" id="1836974"/>
    <lineage>
        <taxon>Bacteria</taxon>
        <taxon>Bacillati</taxon>
        <taxon>Actinomycetota</taxon>
        <taxon>Actinomycetes</taxon>
        <taxon>Frankiales</taxon>
        <taxon>Frankiaceae</taxon>
        <taxon>Frankia</taxon>
    </lineage>
</organism>
<keyword evidence="1" id="KW-1133">Transmembrane helix</keyword>
<feature type="transmembrane region" description="Helical" evidence="1">
    <location>
        <begin position="177"/>
        <end position="196"/>
    </location>
</feature>